<protein>
    <submittedName>
        <fullName evidence="1">Uncharacterized protein</fullName>
    </submittedName>
</protein>
<evidence type="ECO:0000313" key="2">
    <source>
        <dbReference type="Proteomes" id="UP000823775"/>
    </source>
</evidence>
<reference evidence="1 2" key="1">
    <citation type="journal article" date="2021" name="BMC Genomics">
        <title>Datura genome reveals duplications of psychoactive alkaloid biosynthetic genes and high mutation rate following tissue culture.</title>
        <authorList>
            <person name="Rajewski A."/>
            <person name="Carter-House D."/>
            <person name="Stajich J."/>
            <person name="Litt A."/>
        </authorList>
    </citation>
    <scope>NUCLEOTIDE SEQUENCE [LARGE SCALE GENOMIC DNA]</scope>
    <source>
        <strain evidence="1">AR-01</strain>
    </source>
</reference>
<dbReference type="EMBL" id="JACEIK010007953">
    <property type="protein sequence ID" value="MCE3050862.1"/>
    <property type="molecule type" value="Genomic_DNA"/>
</dbReference>
<sequence length="96" mass="10615">MLSFPGGLEAKDEAITRQAARVNVEKGIKKLLRILAQFSKLPKVSREDAKEFSFTSGLDNMESSKLGIDNNEVHYSGHPIVTGAALEEWHHYSVAC</sequence>
<organism evidence="1 2">
    <name type="scientific">Datura stramonium</name>
    <name type="common">Jimsonweed</name>
    <name type="synonym">Common thornapple</name>
    <dbReference type="NCBI Taxonomy" id="4076"/>
    <lineage>
        <taxon>Eukaryota</taxon>
        <taxon>Viridiplantae</taxon>
        <taxon>Streptophyta</taxon>
        <taxon>Embryophyta</taxon>
        <taxon>Tracheophyta</taxon>
        <taxon>Spermatophyta</taxon>
        <taxon>Magnoliopsida</taxon>
        <taxon>eudicotyledons</taxon>
        <taxon>Gunneridae</taxon>
        <taxon>Pentapetalae</taxon>
        <taxon>asterids</taxon>
        <taxon>lamiids</taxon>
        <taxon>Solanales</taxon>
        <taxon>Solanaceae</taxon>
        <taxon>Solanoideae</taxon>
        <taxon>Datureae</taxon>
        <taxon>Datura</taxon>
    </lineage>
</organism>
<gene>
    <name evidence="1" type="ORF">HAX54_048317</name>
</gene>
<dbReference type="Proteomes" id="UP000823775">
    <property type="component" value="Unassembled WGS sequence"/>
</dbReference>
<evidence type="ECO:0000313" key="1">
    <source>
        <dbReference type="EMBL" id="MCE3050862.1"/>
    </source>
</evidence>
<name>A0ABS8WLB5_DATST</name>
<proteinExistence type="predicted"/>
<comment type="caution">
    <text evidence="1">The sequence shown here is derived from an EMBL/GenBank/DDBJ whole genome shotgun (WGS) entry which is preliminary data.</text>
</comment>
<accession>A0ABS8WLB5</accession>
<keyword evidence="2" id="KW-1185">Reference proteome</keyword>